<name>A0A1G7ET69_9RHOB</name>
<evidence type="ECO:0000256" key="5">
    <source>
        <dbReference type="ARBA" id="ARBA00022989"/>
    </source>
</evidence>
<evidence type="ECO:0000256" key="6">
    <source>
        <dbReference type="ARBA" id="ARBA00023136"/>
    </source>
</evidence>
<keyword evidence="3" id="KW-1003">Cell membrane</keyword>
<keyword evidence="11" id="KW-1185">Reference proteome</keyword>
<dbReference type="RefSeq" id="WP_090524672.1">
    <property type="nucleotide sequence ID" value="NZ_FNAH01000009.1"/>
</dbReference>
<dbReference type="FunFam" id="1.10.3730.20:FF:000001">
    <property type="entry name" value="Quaternary ammonium compound resistance transporter SugE"/>
    <property type="match status" value="1"/>
</dbReference>
<feature type="transmembrane region" description="Helical" evidence="9">
    <location>
        <begin position="33"/>
        <end position="51"/>
    </location>
</feature>
<feature type="transmembrane region" description="Helical" evidence="9">
    <location>
        <begin position="85"/>
        <end position="104"/>
    </location>
</feature>
<dbReference type="InterPro" id="IPR045324">
    <property type="entry name" value="Small_multidrug_res"/>
</dbReference>
<dbReference type="GO" id="GO:1990961">
    <property type="term" value="P:xenobiotic detoxification by transmembrane export across the plasma membrane"/>
    <property type="evidence" value="ECO:0007669"/>
    <property type="project" value="UniProtKB-ARBA"/>
</dbReference>
<evidence type="ECO:0000313" key="10">
    <source>
        <dbReference type="EMBL" id="SDE66812.1"/>
    </source>
</evidence>
<proteinExistence type="inferred from homology"/>
<keyword evidence="4 8" id="KW-0812">Transmembrane</keyword>
<evidence type="ECO:0000256" key="1">
    <source>
        <dbReference type="ARBA" id="ARBA00004651"/>
    </source>
</evidence>
<evidence type="ECO:0000256" key="2">
    <source>
        <dbReference type="ARBA" id="ARBA00022448"/>
    </source>
</evidence>
<dbReference type="GO" id="GO:0015199">
    <property type="term" value="F:amino-acid betaine transmembrane transporter activity"/>
    <property type="evidence" value="ECO:0007669"/>
    <property type="project" value="TreeGrafter"/>
</dbReference>
<evidence type="ECO:0000256" key="8">
    <source>
        <dbReference type="RuleBase" id="RU003942"/>
    </source>
</evidence>
<evidence type="ECO:0000256" key="3">
    <source>
        <dbReference type="ARBA" id="ARBA00022475"/>
    </source>
</evidence>
<dbReference type="InterPro" id="IPR037185">
    <property type="entry name" value="EmrE-like"/>
</dbReference>
<dbReference type="GO" id="GO:0015297">
    <property type="term" value="F:antiporter activity"/>
    <property type="evidence" value="ECO:0007669"/>
    <property type="project" value="TreeGrafter"/>
</dbReference>
<dbReference type="InterPro" id="IPR000390">
    <property type="entry name" value="Small_drug/metabolite_transptr"/>
</dbReference>
<feature type="transmembrane region" description="Helical" evidence="9">
    <location>
        <begin position="58"/>
        <end position="79"/>
    </location>
</feature>
<dbReference type="AlphaFoldDB" id="A0A1G7ET69"/>
<dbReference type="GO" id="GO:0031460">
    <property type="term" value="P:glycine betaine transport"/>
    <property type="evidence" value="ECO:0007669"/>
    <property type="project" value="TreeGrafter"/>
</dbReference>
<dbReference type="STRING" id="591205.SAMN05421538_10969"/>
<keyword evidence="6 9" id="KW-0472">Membrane</keyword>
<reference evidence="10 11" key="1">
    <citation type="submission" date="2016-10" db="EMBL/GenBank/DDBJ databases">
        <authorList>
            <person name="de Groot N.N."/>
        </authorList>
    </citation>
    <scope>NUCLEOTIDE SEQUENCE [LARGE SCALE GENOMIC DNA]</scope>
    <source>
        <strain evidence="10 11">DSM 22220</strain>
    </source>
</reference>
<dbReference type="GO" id="GO:0005886">
    <property type="term" value="C:plasma membrane"/>
    <property type="evidence" value="ECO:0007669"/>
    <property type="project" value="UniProtKB-SubCell"/>
</dbReference>
<evidence type="ECO:0000313" key="11">
    <source>
        <dbReference type="Proteomes" id="UP000199344"/>
    </source>
</evidence>
<evidence type="ECO:0000256" key="7">
    <source>
        <dbReference type="ARBA" id="ARBA00038032"/>
    </source>
</evidence>
<gene>
    <name evidence="10" type="ORF">SAMN05421538_10969</name>
</gene>
<accession>A0A1G7ET69</accession>
<dbReference type="PANTHER" id="PTHR30561">
    <property type="entry name" value="SMR FAMILY PROTON-DEPENDENT DRUG EFFLUX TRANSPORTER SUGE"/>
    <property type="match status" value="1"/>
</dbReference>
<evidence type="ECO:0000256" key="4">
    <source>
        <dbReference type="ARBA" id="ARBA00022692"/>
    </source>
</evidence>
<comment type="similarity">
    <text evidence="7 8">Belongs to the drug/metabolite transporter (DMT) superfamily. Small multidrug resistance (SMR) (TC 2.A.7.1) family.</text>
</comment>
<protein>
    <submittedName>
        <fullName evidence="10">Small multidrug resistance pump</fullName>
    </submittedName>
</protein>
<keyword evidence="2" id="KW-0813">Transport</keyword>
<dbReference type="GO" id="GO:0015220">
    <property type="term" value="F:choline transmembrane transporter activity"/>
    <property type="evidence" value="ECO:0007669"/>
    <property type="project" value="TreeGrafter"/>
</dbReference>
<dbReference type="PANTHER" id="PTHR30561:SF1">
    <property type="entry name" value="MULTIDRUG TRANSPORTER EMRE"/>
    <property type="match status" value="1"/>
</dbReference>
<evidence type="ECO:0000256" key="9">
    <source>
        <dbReference type="SAM" id="Phobius"/>
    </source>
</evidence>
<dbReference type="Pfam" id="PF00893">
    <property type="entry name" value="Multi_Drug_Res"/>
    <property type="match status" value="1"/>
</dbReference>
<keyword evidence="5 9" id="KW-1133">Transmembrane helix</keyword>
<dbReference type="OrthoDB" id="9808638at2"/>
<dbReference type="EMBL" id="FNAH01000009">
    <property type="protein sequence ID" value="SDE66812.1"/>
    <property type="molecule type" value="Genomic_DNA"/>
</dbReference>
<dbReference type="SUPFAM" id="SSF103481">
    <property type="entry name" value="Multidrug resistance efflux transporter EmrE"/>
    <property type="match status" value="1"/>
</dbReference>
<dbReference type="Gene3D" id="1.10.3730.20">
    <property type="match status" value="1"/>
</dbReference>
<sequence>MPVWMWLAGAVGLEVVGTTALQQSAQFTRTGPTVLMAVCYGLSFYALSVVVQSMPVGVMYAVWSGAGIALISLIGWAFLGQRLDGPAVIGIGLIAAGVIVINLFSRANPH</sequence>
<organism evidence="10 11">
    <name type="scientific">Paracoccus isoporae</name>
    <dbReference type="NCBI Taxonomy" id="591205"/>
    <lineage>
        <taxon>Bacteria</taxon>
        <taxon>Pseudomonadati</taxon>
        <taxon>Pseudomonadota</taxon>
        <taxon>Alphaproteobacteria</taxon>
        <taxon>Rhodobacterales</taxon>
        <taxon>Paracoccaceae</taxon>
        <taxon>Paracoccus</taxon>
    </lineage>
</organism>
<comment type="subcellular location">
    <subcellularLocation>
        <location evidence="1 8">Cell membrane</location>
        <topology evidence="1 8">Multi-pass membrane protein</topology>
    </subcellularLocation>
</comment>
<dbReference type="Proteomes" id="UP000199344">
    <property type="component" value="Unassembled WGS sequence"/>
</dbReference>